<protein>
    <submittedName>
        <fullName evidence="1">Uncharacterized protein</fullName>
    </submittedName>
</protein>
<evidence type="ECO:0000313" key="2">
    <source>
        <dbReference type="Proteomes" id="UP000269801"/>
    </source>
</evidence>
<sequence length="104" mass="11368">MNYLTVHKQSNLVQSVIASSSTPTDTPVVRFIPAPDALLDKFYKLAQKLKHLVPVGDLAAVSPYFLEALGGNAELPPRISTRPRPRKHPARTTECGLQAVEMCS</sequence>
<organism evidence="1 2">
    <name type="scientific">Pseudomonas savastanoi</name>
    <name type="common">Pseudomonas syringae pv. savastanoi</name>
    <dbReference type="NCBI Taxonomy" id="29438"/>
    <lineage>
        <taxon>Bacteria</taxon>
        <taxon>Pseudomonadati</taxon>
        <taxon>Pseudomonadota</taxon>
        <taxon>Gammaproteobacteria</taxon>
        <taxon>Pseudomonadales</taxon>
        <taxon>Pseudomonadaceae</taxon>
        <taxon>Pseudomonas</taxon>
    </lineage>
</organism>
<dbReference type="AlphaFoldDB" id="A0A3M5BZS4"/>
<accession>A0A3M5BZS4</accession>
<comment type="caution">
    <text evidence="1">The sequence shown here is derived from an EMBL/GenBank/DDBJ whole genome shotgun (WGS) entry which is preliminary data.</text>
</comment>
<name>A0A3M5BZS4_PSESS</name>
<proteinExistence type="predicted"/>
<evidence type="ECO:0000313" key="1">
    <source>
        <dbReference type="EMBL" id="RMS30711.1"/>
    </source>
</evidence>
<dbReference type="Proteomes" id="UP000269801">
    <property type="component" value="Unassembled WGS sequence"/>
</dbReference>
<reference evidence="1 2" key="1">
    <citation type="submission" date="2018-08" db="EMBL/GenBank/DDBJ databases">
        <title>Recombination of ecologically and evolutionarily significant loci maintains genetic cohesion in the Pseudomonas syringae species complex.</title>
        <authorList>
            <person name="Dillon M."/>
            <person name="Thakur S."/>
            <person name="Almeida R.N.D."/>
            <person name="Weir B.S."/>
            <person name="Guttman D.S."/>
        </authorList>
    </citation>
    <scope>NUCLEOTIDE SEQUENCE [LARGE SCALE GENOMIC DNA]</scope>
    <source>
        <strain evidence="1 2">ICMP 13685</strain>
    </source>
</reference>
<gene>
    <name evidence="1" type="ORF">ALP70_01081</name>
</gene>
<dbReference type="EMBL" id="RBSL01000055">
    <property type="protein sequence ID" value="RMS30711.1"/>
    <property type="molecule type" value="Genomic_DNA"/>
</dbReference>